<reference evidence="3 4" key="1">
    <citation type="submission" date="2019-03" db="EMBL/GenBank/DDBJ databases">
        <authorList>
            <person name="Gaulin E."/>
            <person name="Dumas B."/>
        </authorList>
    </citation>
    <scope>NUCLEOTIDE SEQUENCE [LARGE SCALE GENOMIC DNA]</scope>
    <source>
        <strain evidence="3">CBS 568.67</strain>
    </source>
</reference>
<dbReference type="AlphaFoldDB" id="A0A485KVK7"/>
<evidence type="ECO:0000313" key="4">
    <source>
        <dbReference type="Proteomes" id="UP000332933"/>
    </source>
</evidence>
<protein>
    <submittedName>
        <fullName evidence="3">Aste57867_12425 protein</fullName>
    </submittedName>
</protein>
<accession>A0A485KVK7</accession>
<gene>
    <name evidence="3" type="primary">Aste57867_12425</name>
    <name evidence="2" type="ORF">As57867_012379</name>
    <name evidence="3" type="ORF">ASTE57867_12425</name>
</gene>
<feature type="region of interest" description="Disordered" evidence="1">
    <location>
        <begin position="178"/>
        <end position="204"/>
    </location>
</feature>
<dbReference type="EMBL" id="CAADRA010005389">
    <property type="protein sequence ID" value="VFT89276.1"/>
    <property type="molecule type" value="Genomic_DNA"/>
</dbReference>
<reference evidence="2" key="2">
    <citation type="submission" date="2019-06" db="EMBL/GenBank/DDBJ databases">
        <title>Genomics analysis of Aphanomyces spp. identifies a new class of oomycete effector associated with host adaptation.</title>
        <authorList>
            <person name="Gaulin E."/>
        </authorList>
    </citation>
    <scope>NUCLEOTIDE SEQUENCE</scope>
    <source>
        <strain evidence="2">CBS 578.67</strain>
    </source>
</reference>
<evidence type="ECO:0000313" key="3">
    <source>
        <dbReference type="EMBL" id="VFT89276.1"/>
    </source>
</evidence>
<dbReference type="Proteomes" id="UP000332933">
    <property type="component" value="Unassembled WGS sequence"/>
</dbReference>
<evidence type="ECO:0000313" key="2">
    <source>
        <dbReference type="EMBL" id="KAF0696845.1"/>
    </source>
</evidence>
<feature type="compositionally biased region" description="Basic and acidic residues" evidence="1">
    <location>
        <begin position="195"/>
        <end position="204"/>
    </location>
</feature>
<keyword evidence="4" id="KW-1185">Reference proteome</keyword>
<organism evidence="3 4">
    <name type="scientific">Aphanomyces stellatus</name>
    <dbReference type="NCBI Taxonomy" id="120398"/>
    <lineage>
        <taxon>Eukaryota</taxon>
        <taxon>Sar</taxon>
        <taxon>Stramenopiles</taxon>
        <taxon>Oomycota</taxon>
        <taxon>Saprolegniomycetes</taxon>
        <taxon>Saprolegniales</taxon>
        <taxon>Verrucalvaceae</taxon>
        <taxon>Aphanomyces</taxon>
    </lineage>
</organism>
<dbReference type="EMBL" id="VJMH01005368">
    <property type="protein sequence ID" value="KAF0696845.1"/>
    <property type="molecule type" value="Genomic_DNA"/>
</dbReference>
<dbReference type="OrthoDB" id="59943at2759"/>
<evidence type="ECO:0000256" key="1">
    <source>
        <dbReference type="SAM" id="MobiDB-lite"/>
    </source>
</evidence>
<name>A0A485KVK7_9STRA</name>
<proteinExistence type="predicted"/>
<sequence length="204" mass="22816">MSLFRYYRPSTAFDYVRPSFWYPMASMEQSLMDIDALVNDMTMAAFPLRTHSLLTAPLMNEDDEFFKDLPVAARGTPATESIPAEAASTTRAFSNYSYSSASVVDDKGRRVHSVRRRYEDSNGRLKAVHERTMDGKTVVTTWNKAHKDDEGTTKTLCSAGTTVDDFETQWKDTPFAKAHESAEPLVEQAKPASIENKEPAKATA</sequence>